<feature type="region of interest" description="Disordered" evidence="2">
    <location>
        <begin position="268"/>
        <end position="366"/>
    </location>
</feature>
<dbReference type="InterPro" id="IPR036514">
    <property type="entry name" value="SGNH_hydro_sf"/>
</dbReference>
<evidence type="ECO:0000256" key="2">
    <source>
        <dbReference type="SAM" id="MobiDB-lite"/>
    </source>
</evidence>
<comment type="similarity">
    <text evidence="1">Belongs to the PC-esterase family.</text>
</comment>
<dbReference type="AlphaFoldDB" id="A0A1B6EL36"/>
<protein>
    <recommendedName>
        <fullName evidence="4">PC-esterase domain-containing protein 1A</fullName>
    </recommendedName>
</protein>
<proteinExistence type="inferred from homology"/>
<feature type="compositionally biased region" description="Polar residues" evidence="2">
    <location>
        <begin position="313"/>
        <end position="326"/>
    </location>
</feature>
<dbReference type="Gene3D" id="3.40.50.1110">
    <property type="entry name" value="SGNH hydrolase"/>
    <property type="match status" value="1"/>
</dbReference>
<evidence type="ECO:0008006" key="4">
    <source>
        <dbReference type="Google" id="ProtNLM"/>
    </source>
</evidence>
<feature type="compositionally biased region" description="Basic residues" evidence="2">
    <location>
        <begin position="334"/>
        <end position="343"/>
    </location>
</feature>
<dbReference type="SUPFAM" id="SSF52266">
    <property type="entry name" value="SGNH hydrolase"/>
    <property type="match status" value="1"/>
</dbReference>
<dbReference type="PANTHER" id="PTHR14469">
    <property type="entry name" value="SARCOMA ANTIGEN NY-SAR-23"/>
    <property type="match status" value="1"/>
</dbReference>
<dbReference type="PANTHER" id="PTHR14469:SF0">
    <property type="entry name" value="FAMILY WITH SEQUENCE SIMILARITY 113"/>
    <property type="match status" value="1"/>
</dbReference>
<evidence type="ECO:0000313" key="3">
    <source>
        <dbReference type="EMBL" id="JAS38635.1"/>
    </source>
</evidence>
<evidence type="ECO:0000256" key="1">
    <source>
        <dbReference type="ARBA" id="ARBA00037957"/>
    </source>
</evidence>
<reference evidence="3" key="1">
    <citation type="submission" date="2015-11" db="EMBL/GenBank/DDBJ databases">
        <title>De novo transcriptome assembly of four potential Pierce s Disease insect vectors from Arizona vineyards.</title>
        <authorList>
            <person name="Tassone E.E."/>
        </authorList>
    </citation>
    <scope>NUCLEOTIDE SEQUENCE</scope>
</reference>
<accession>A0A1B6EL36</accession>
<dbReference type="EMBL" id="GECZ01031134">
    <property type="protein sequence ID" value="JAS38635.1"/>
    <property type="molecule type" value="Transcribed_RNA"/>
</dbReference>
<organism evidence="3">
    <name type="scientific">Cuerna arida</name>
    <dbReference type="NCBI Taxonomy" id="1464854"/>
    <lineage>
        <taxon>Eukaryota</taxon>
        <taxon>Metazoa</taxon>
        <taxon>Ecdysozoa</taxon>
        <taxon>Arthropoda</taxon>
        <taxon>Hexapoda</taxon>
        <taxon>Insecta</taxon>
        <taxon>Pterygota</taxon>
        <taxon>Neoptera</taxon>
        <taxon>Paraneoptera</taxon>
        <taxon>Hemiptera</taxon>
        <taxon>Auchenorrhyncha</taxon>
        <taxon>Membracoidea</taxon>
        <taxon>Cicadellidae</taxon>
        <taxon>Cicadellinae</taxon>
        <taxon>Proconiini</taxon>
        <taxon>Cuerna</taxon>
    </lineage>
</organism>
<gene>
    <name evidence="3" type="ORF">g.1412</name>
</gene>
<sequence length="470" mass="54525">MADVFKREDALNLLKNKHIALFGDSNVRATYKDLVWLLSNGGLVDQTNLRKKQELSFSGDKLGKHSELNHGRGYEEERSFKKGETRVDFYFITRCYNPLLEDMMEDINLGLRDAPDVIYINSTLWDVCRWGPNGVIEFKDNLQKLARLFKNSLPEKTLVIWATALPLSPRVNSSLLLKQIDFLGYTLRFDVMEANQFARQVMGNHGFDVLDNHFHMRMQIHRRVKDGIHYFPVAVRLLTNLLLTHLALSWDFPLPNRVETILLEKAKAQVSKKPSSATPQLVSPQVLSDKSKKSTEGKMQGPAKKRGQERKNGQYSRQQRAQQKPVNTPPSRPTRVKSNRGRGKWSQDKQRGWQRVRSNTPPPVHGSGNYINPWANNFQPPNWSEDQWPEGQLFQNGQRFGNEQRFANDQRFSSEQRFINDLRFPNEQRFQNDQRFIEESRFQASTILAQAMMQRMAARPAFKSSRYAPY</sequence>
<feature type="compositionally biased region" description="Polar residues" evidence="2">
    <location>
        <begin position="272"/>
        <end position="288"/>
    </location>
</feature>
<name>A0A1B6EL36_9HEMI</name>